<dbReference type="Gramene" id="AUR62020681-RA">
    <property type="protein sequence ID" value="AUR62020681-RA:cds"/>
    <property type="gene ID" value="AUR62020681"/>
</dbReference>
<reference evidence="1" key="2">
    <citation type="submission" date="2021-03" db="UniProtKB">
        <authorList>
            <consortium name="EnsemblPlants"/>
        </authorList>
    </citation>
    <scope>IDENTIFICATION</scope>
</reference>
<protein>
    <submittedName>
        <fullName evidence="1">Uncharacterized protein</fullName>
    </submittedName>
</protein>
<name>A0A803LYY0_CHEQI</name>
<dbReference type="AlphaFoldDB" id="A0A803LYY0"/>
<sequence>MGLQHEIKNEETHELIYEDDQCTKASIFVAGVWNVGSRGAAAWLINQDQGYDEDEDYLQHMSRFVGEMSSVSHLKIMVDMNTDIFPYLDYGGDGFLPIFRNLIHLEAAFTDVGMSGWIDFLYSLQCFPNLQHLKVDMTGDPPYTQSIWIDVNVVPNCLLRLHVHIEEKFDLKDVLQKAYAVWKECQFYKAVFELPRSSSTCEVVVSGRSVSASVQLISAERTLEGKLQCRVIGKECGLVHHCCNGGKCSDKGTCIYDPSSSCKGVGESCGLFDDSCCDTLVCSSTFSQGKCELPEDKMQEIPHIVMGRLFNTI</sequence>
<organism evidence="1 2">
    <name type="scientific">Chenopodium quinoa</name>
    <name type="common">Quinoa</name>
    <dbReference type="NCBI Taxonomy" id="63459"/>
    <lineage>
        <taxon>Eukaryota</taxon>
        <taxon>Viridiplantae</taxon>
        <taxon>Streptophyta</taxon>
        <taxon>Embryophyta</taxon>
        <taxon>Tracheophyta</taxon>
        <taxon>Spermatophyta</taxon>
        <taxon>Magnoliopsida</taxon>
        <taxon>eudicotyledons</taxon>
        <taxon>Gunneridae</taxon>
        <taxon>Pentapetalae</taxon>
        <taxon>Caryophyllales</taxon>
        <taxon>Chenopodiaceae</taxon>
        <taxon>Chenopodioideae</taxon>
        <taxon>Atripliceae</taxon>
        <taxon>Chenopodium</taxon>
    </lineage>
</organism>
<accession>A0A803LYY0</accession>
<keyword evidence="2" id="KW-1185">Reference proteome</keyword>
<reference evidence="1" key="1">
    <citation type="journal article" date="2017" name="Nature">
        <title>The genome of Chenopodium quinoa.</title>
        <authorList>
            <person name="Jarvis D.E."/>
            <person name="Ho Y.S."/>
            <person name="Lightfoot D.J."/>
            <person name="Schmoeckel S.M."/>
            <person name="Li B."/>
            <person name="Borm T.J.A."/>
            <person name="Ohyanagi H."/>
            <person name="Mineta K."/>
            <person name="Michell C.T."/>
            <person name="Saber N."/>
            <person name="Kharbatia N.M."/>
            <person name="Rupper R.R."/>
            <person name="Sharp A.R."/>
            <person name="Dally N."/>
            <person name="Boughton B.A."/>
            <person name="Woo Y.H."/>
            <person name="Gao G."/>
            <person name="Schijlen E.G.W.M."/>
            <person name="Guo X."/>
            <person name="Momin A.A."/>
            <person name="Negrao S."/>
            <person name="Al-Babili S."/>
            <person name="Gehring C."/>
            <person name="Roessner U."/>
            <person name="Jung C."/>
            <person name="Murphy K."/>
            <person name="Arold S.T."/>
            <person name="Gojobori T."/>
            <person name="van der Linden C.G."/>
            <person name="van Loo E.N."/>
            <person name="Jellen E.N."/>
            <person name="Maughan P.J."/>
            <person name="Tester M."/>
        </authorList>
    </citation>
    <scope>NUCLEOTIDE SEQUENCE [LARGE SCALE GENOMIC DNA]</scope>
    <source>
        <strain evidence="1">cv. PI 614886</strain>
    </source>
</reference>
<proteinExistence type="predicted"/>
<evidence type="ECO:0000313" key="1">
    <source>
        <dbReference type="EnsemblPlants" id="AUR62020681-RA:cds"/>
    </source>
</evidence>
<evidence type="ECO:0000313" key="2">
    <source>
        <dbReference type="Proteomes" id="UP000596660"/>
    </source>
</evidence>
<dbReference type="Proteomes" id="UP000596660">
    <property type="component" value="Unplaced"/>
</dbReference>
<dbReference type="EnsemblPlants" id="AUR62020681-RA">
    <property type="protein sequence ID" value="AUR62020681-RA:cds"/>
    <property type="gene ID" value="AUR62020681"/>
</dbReference>